<gene>
    <name evidence="2" type="ORF">JTE90_022227</name>
</gene>
<dbReference type="Proteomes" id="UP000827092">
    <property type="component" value="Unassembled WGS sequence"/>
</dbReference>
<name>A0AAV6UAN9_9ARAC</name>
<sequence length="148" mass="16934">MTSIGRRIINLFGRICAFITKKDSKKEIYCKHLRKAGREGWAGGIQCSKEKVVSPGHEKLKYIASISEKQGRRDGLAAYSAAKKRSSVRDMKSCKRKAPERKQRDRGPKMPRSWDHEKLTCRKRRASGQQESTGPGSRKAKMQEKERQ</sequence>
<evidence type="ECO:0000313" key="2">
    <source>
        <dbReference type="EMBL" id="KAG8181289.1"/>
    </source>
</evidence>
<evidence type="ECO:0000256" key="1">
    <source>
        <dbReference type="SAM" id="MobiDB-lite"/>
    </source>
</evidence>
<evidence type="ECO:0000313" key="3">
    <source>
        <dbReference type="Proteomes" id="UP000827092"/>
    </source>
</evidence>
<feature type="compositionally biased region" description="Basic and acidic residues" evidence="1">
    <location>
        <begin position="100"/>
        <end position="120"/>
    </location>
</feature>
<protein>
    <submittedName>
        <fullName evidence="2">Uncharacterized protein</fullName>
    </submittedName>
</protein>
<comment type="caution">
    <text evidence="2">The sequence shown here is derived from an EMBL/GenBank/DDBJ whole genome shotgun (WGS) entry which is preliminary data.</text>
</comment>
<organism evidence="2 3">
    <name type="scientific">Oedothorax gibbosus</name>
    <dbReference type="NCBI Taxonomy" id="931172"/>
    <lineage>
        <taxon>Eukaryota</taxon>
        <taxon>Metazoa</taxon>
        <taxon>Ecdysozoa</taxon>
        <taxon>Arthropoda</taxon>
        <taxon>Chelicerata</taxon>
        <taxon>Arachnida</taxon>
        <taxon>Araneae</taxon>
        <taxon>Araneomorphae</taxon>
        <taxon>Entelegynae</taxon>
        <taxon>Araneoidea</taxon>
        <taxon>Linyphiidae</taxon>
        <taxon>Erigoninae</taxon>
        <taxon>Oedothorax</taxon>
    </lineage>
</organism>
<dbReference type="AlphaFoldDB" id="A0AAV6UAN9"/>
<accession>A0AAV6UAN9</accession>
<keyword evidence="3" id="KW-1185">Reference proteome</keyword>
<feature type="region of interest" description="Disordered" evidence="1">
    <location>
        <begin position="73"/>
        <end position="148"/>
    </location>
</feature>
<dbReference type="EMBL" id="JAFNEN010000523">
    <property type="protein sequence ID" value="KAG8181289.1"/>
    <property type="molecule type" value="Genomic_DNA"/>
</dbReference>
<proteinExistence type="predicted"/>
<reference evidence="2 3" key="1">
    <citation type="journal article" date="2022" name="Nat. Ecol. Evol.">
        <title>A masculinizing supergene underlies an exaggerated male reproductive morph in a spider.</title>
        <authorList>
            <person name="Hendrickx F."/>
            <person name="De Corte Z."/>
            <person name="Sonet G."/>
            <person name="Van Belleghem S.M."/>
            <person name="Kostlbacher S."/>
            <person name="Vangestel C."/>
        </authorList>
    </citation>
    <scope>NUCLEOTIDE SEQUENCE [LARGE SCALE GENOMIC DNA]</scope>
    <source>
        <strain evidence="2">W744_W776</strain>
    </source>
</reference>